<proteinExistence type="predicted"/>
<reference evidence="3 4" key="1">
    <citation type="submission" date="2018-05" db="EMBL/GenBank/DDBJ databases">
        <title>Genome sequencing and assembly of the regulated plant pathogen Lachnellula willkommii and related sister species for the development of diagnostic species identification markers.</title>
        <authorList>
            <person name="Giroux E."/>
            <person name="Bilodeau G."/>
        </authorList>
    </citation>
    <scope>NUCLEOTIDE SEQUENCE [LARGE SCALE GENOMIC DNA]</scope>
    <source>
        <strain evidence="3 4">CBS 268.59</strain>
    </source>
</reference>
<dbReference type="InterPro" id="IPR025676">
    <property type="entry name" value="Clr5_dom"/>
</dbReference>
<accession>A0A8T9CA25</accession>
<feature type="domain" description="HD/PDEase" evidence="2">
    <location>
        <begin position="190"/>
        <end position="326"/>
    </location>
</feature>
<gene>
    <name evidence="3" type="primary">ypgQ_1</name>
    <name evidence="3" type="ORF">LSUE1_G002065</name>
</gene>
<dbReference type="SUPFAM" id="SSF109604">
    <property type="entry name" value="HD-domain/PDEase-like"/>
    <property type="match status" value="1"/>
</dbReference>
<dbReference type="InterPro" id="IPR006674">
    <property type="entry name" value="HD_domain"/>
</dbReference>
<sequence>MSSPESENSPAPRKRGRPQLTPLEPYQDLIIELFTQDIPIIDIARRLNLEHGLDVSERTISRRLTAWNVPRKKLRTPSSQELRDRVVYHYNKNLNDEQIAAELLLEGFEIKARSLARLRQKLGLRRRSKYPEFREYSESGDDAPSAPLEAGLSKSPGTKKPKKAKPKPKYNAALIPKVTAFVEKYMSKYDGSHDFNHIRRVVGLAHLIYTEVNKEREESALLFDEAPDLDLNIVTLAALLHDVGDKKYLEPGQDGNTLVLATLLGFGAPEELAIKVQRIVLGVSYSSEVKDPAQTLGLIQRYPELAVVQDADRLDAIGAVGIGRTFTFGGAKGARHMGETIEHFEDKLEKLEGMMKTNPGKRLAQERTERLKIFKGWWGEEQKDAEGLLRKK</sequence>
<dbReference type="EMBL" id="QGMK01000300">
    <property type="protein sequence ID" value="TVY82575.1"/>
    <property type="molecule type" value="Genomic_DNA"/>
</dbReference>
<protein>
    <recommendedName>
        <fullName evidence="2">HD/PDEase domain-containing protein</fullName>
    </recommendedName>
</protein>
<dbReference type="SMART" id="SM00471">
    <property type="entry name" value="HDc"/>
    <property type="match status" value="1"/>
</dbReference>
<organism evidence="3 4">
    <name type="scientific">Lachnellula suecica</name>
    <dbReference type="NCBI Taxonomy" id="602035"/>
    <lineage>
        <taxon>Eukaryota</taxon>
        <taxon>Fungi</taxon>
        <taxon>Dikarya</taxon>
        <taxon>Ascomycota</taxon>
        <taxon>Pezizomycotina</taxon>
        <taxon>Leotiomycetes</taxon>
        <taxon>Helotiales</taxon>
        <taxon>Lachnaceae</taxon>
        <taxon>Lachnellula</taxon>
    </lineage>
</organism>
<keyword evidence="4" id="KW-1185">Reference proteome</keyword>
<dbReference type="OrthoDB" id="16547at2759"/>
<evidence type="ECO:0000313" key="3">
    <source>
        <dbReference type="EMBL" id="TVY82575.1"/>
    </source>
</evidence>
<dbReference type="AlphaFoldDB" id="A0A8T9CA25"/>
<feature type="compositionally biased region" description="Basic residues" evidence="1">
    <location>
        <begin position="157"/>
        <end position="168"/>
    </location>
</feature>
<dbReference type="Gene3D" id="1.10.3210.50">
    <property type="match status" value="1"/>
</dbReference>
<feature type="region of interest" description="Disordered" evidence="1">
    <location>
        <begin position="1"/>
        <end position="21"/>
    </location>
</feature>
<dbReference type="PANTHER" id="PTHR33594">
    <property type="entry name" value="SUPERFAMILY HYDROLASE, PUTATIVE (AFU_ORTHOLOGUE AFUA_1G03035)-RELATED"/>
    <property type="match status" value="1"/>
</dbReference>
<evidence type="ECO:0000313" key="4">
    <source>
        <dbReference type="Proteomes" id="UP000469558"/>
    </source>
</evidence>
<evidence type="ECO:0000256" key="1">
    <source>
        <dbReference type="SAM" id="MobiDB-lite"/>
    </source>
</evidence>
<comment type="caution">
    <text evidence="3">The sequence shown here is derived from an EMBL/GenBank/DDBJ whole genome shotgun (WGS) entry which is preliminary data.</text>
</comment>
<feature type="region of interest" description="Disordered" evidence="1">
    <location>
        <begin position="133"/>
        <end position="169"/>
    </location>
</feature>
<evidence type="ECO:0000259" key="2">
    <source>
        <dbReference type="SMART" id="SM00471"/>
    </source>
</evidence>
<dbReference type="Pfam" id="PF01966">
    <property type="entry name" value="HD"/>
    <property type="match status" value="1"/>
</dbReference>
<dbReference type="CDD" id="cd00077">
    <property type="entry name" value="HDc"/>
    <property type="match status" value="1"/>
</dbReference>
<dbReference type="InterPro" id="IPR003607">
    <property type="entry name" value="HD/PDEase_dom"/>
</dbReference>
<name>A0A8T9CA25_9HELO</name>
<dbReference type="PANTHER" id="PTHR33594:SF1">
    <property type="entry name" value="HD_PDEASE DOMAIN-CONTAINING PROTEIN"/>
    <property type="match status" value="1"/>
</dbReference>
<dbReference type="Pfam" id="PF14420">
    <property type="entry name" value="Clr5"/>
    <property type="match status" value="1"/>
</dbReference>
<dbReference type="Proteomes" id="UP000469558">
    <property type="component" value="Unassembled WGS sequence"/>
</dbReference>